<evidence type="ECO:0000256" key="3">
    <source>
        <dbReference type="ARBA" id="ARBA00022630"/>
    </source>
</evidence>
<dbReference type="SUPFAM" id="SSF47203">
    <property type="entry name" value="Acyl-CoA dehydrogenase C-terminal domain-like"/>
    <property type="match status" value="1"/>
</dbReference>
<dbReference type="PANTHER" id="PTHR42803:SF1">
    <property type="entry name" value="BROAD-SPECIFICITY LINEAR ACYL-COA DEHYDROGENASE FADE5"/>
    <property type="match status" value="1"/>
</dbReference>
<dbReference type="EMBL" id="CP045644">
    <property type="protein sequence ID" value="QFZ85161.1"/>
    <property type="molecule type" value="Genomic_DNA"/>
</dbReference>
<dbReference type="GO" id="GO:0016627">
    <property type="term" value="F:oxidoreductase activity, acting on the CH-CH group of donors"/>
    <property type="evidence" value="ECO:0007669"/>
    <property type="project" value="InterPro"/>
</dbReference>
<reference evidence="8 9" key="1">
    <citation type="submission" date="2019-10" db="EMBL/GenBank/DDBJ databases">
        <title>Complete genome sequence of Variovorax paradoxus 5C-2.</title>
        <authorList>
            <person name="Gogoleva N.E."/>
            <person name="Balkin A.S."/>
        </authorList>
    </citation>
    <scope>NUCLEOTIDE SEQUENCE [LARGE SCALE GENOMIC DNA]</scope>
    <source>
        <strain evidence="8 9">5C-2</strain>
    </source>
</reference>
<feature type="domain" description="Acyl-CoA dehydrogenase/oxidase C-terminal" evidence="5">
    <location>
        <begin position="282"/>
        <end position="447"/>
    </location>
</feature>
<dbReference type="InterPro" id="IPR052166">
    <property type="entry name" value="Diverse_Acyl-CoA_DH"/>
</dbReference>
<dbReference type="InterPro" id="IPR037069">
    <property type="entry name" value="AcylCoA_DH/ox_N_sf"/>
</dbReference>
<accession>A0A5Q0M686</accession>
<dbReference type="InterPro" id="IPR046373">
    <property type="entry name" value="Acyl-CoA_Oxase/DH_mid-dom_sf"/>
</dbReference>
<dbReference type="Pfam" id="PF02770">
    <property type="entry name" value="Acyl-CoA_dh_M"/>
    <property type="match status" value="1"/>
</dbReference>
<dbReference type="InterPro" id="IPR006091">
    <property type="entry name" value="Acyl-CoA_Oxase/DH_mid-dom"/>
</dbReference>
<evidence type="ECO:0000259" key="7">
    <source>
        <dbReference type="Pfam" id="PF02771"/>
    </source>
</evidence>
<keyword evidence="3" id="KW-0285">Flavoprotein</keyword>
<dbReference type="GO" id="GO:0050660">
    <property type="term" value="F:flavin adenine dinucleotide binding"/>
    <property type="evidence" value="ECO:0007669"/>
    <property type="project" value="InterPro"/>
</dbReference>
<dbReference type="InterPro" id="IPR036250">
    <property type="entry name" value="AcylCo_DH-like_C"/>
</dbReference>
<protein>
    <submittedName>
        <fullName evidence="8">Acyl-CoA dehydrogenase</fullName>
    </submittedName>
</protein>
<evidence type="ECO:0000313" key="9">
    <source>
        <dbReference type="Proteomes" id="UP000326780"/>
    </source>
</evidence>
<sequence length="573" mass="62162">MDTGYGYHAELIQRHIELVPGYAAVREALTSDIDVGSDTLREVLGAAATFAEERLVPMNIAGDRQGCRLEEGRVRMPDAYKPVWAELAGNGWNSVDQPTRFGGQGLPAFVNAGCRELFDRACMAVGMLTGPTRAGTLVLLEFADETLQQEWIPKFVSGQWSATICISEADAGSDVGRIRTRAVRGEDGAWMVTGEKMWTSFGDNDLVERIGHLMLARTPDAPAGSAGLSLFLVPSNVRDGVGNWVSNGVTPRRIEEKLGLHGSPTCAMGFENSRAYLLGEVNRGLPQMFVMIQSMRLMVAIEGVGISFGAEQTALRYAADRRQGGASSRPPVTINSHADIQRQLLSMAARVEVLRALVYELAVRIDAERTGVATTAAHANVTQWLLPIVKASCAEAAFDVPNAAIQVLGGAGYTQEWPCEQWLRDARMMSIAEGSTGIQALDLVHRRLLKDGGRTLSHFIETVYREVSSADRSLAEPAVNVIERLKNAGATLLSWAGQPRDIEAGAVAFLHLSMLACTAWMAVRIAHGESNDAIGRRLAAAGRFWLHDLDARAAFHEAEILRGAERLGEFQNI</sequence>
<dbReference type="Proteomes" id="UP000326780">
    <property type="component" value="Chromosome"/>
</dbReference>
<dbReference type="InterPro" id="IPR009100">
    <property type="entry name" value="AcylCoA_DH/oxidase_NM_dom_sf"/>
</dbReference>
<dbReference type="AlphaFoldDB" id="A0A5Q0M686"/>
<evidence type="ECO:0000313" key="8">
    <source>
        <dbReference type="EMBL" id="QFZ85161.1"/>
    </source>
</evidence>
<gene>
    <name evidence="8" type="ORF">GFK26_21570</name>
</gene>
<dbReference type="RefSeq" id="WP_153283779.1">
    <property type="nucleotide sequence ID" value="NZ_CP045644.1"/>
</dbReference>
<dbReference type="InterPro" id="IPR013786">
    <property type="entry name" value="AcylCoA_DH/ox_N"/>
</dbReference>
<feature type="domain" description="Acyl-CoA oxidase/dehydrogenase middle" evidence="6">
    <location>
        <begin position="164"/>
        <end position="272"/>
    </location>
</feature>
<comment type="similarity">
    <text evidence="2">Belongs to the acyl-CoA dehydrogenase family.</text>
</comment>
<dbReference type="GO" id="GO:0005886">
    <property type="term" value="C:plasma membrane"/>
    <property type="evidence" value="ECO:0007669"/>
    <property type="project" value="TreeGrafter"/>
</dbReference>
<dbReference type="Gene3D" id="1.20.140.10">
    <property type="entry name" value="Butyryl-CoA Dehydrogenase, subunit A, domain 3"/>
    <property type="match status" value="1"/>
</dbReference>
<dbReference type="Gene3D" id="2.40.110.10">
    <property type="entry name" value="Butyryl-CoA Dehydrogenase, subunit A, domain 2"/>
    <property type="match status" value="1"/>
</dbReference>
<proteinExistence type="inferred from homology"/>
<name>A0A5Q0M686_VARPD</name>
<dbReference type="Gene3D" id="1.10.540.10">
    <property type="entry name" value="Acyl-CoA dehydrogenase/oxidase, N-terminal domain"/>
    <property type="match status" value="1"/>
</dbReference>
<dbReference type="Pfam" id="PF00441">
    <property type="entry name" value="Acyl-CoA_dh_1"/>
    <property type="match status" value="1"/>
</dbReference>
<keyword evidence="4" id="KW-0274">FAD</keyword>
<dbReference type="InterPro" id="IPR009075">
    <property type="entry name" value="AcylCo_DH/oxidase_C"/>
</dbReference>
<evidence type="ECO:0000256" key="1">
    <source>
        <dbReference type="ARBA" id="ARBA00001974"/>
    </source>
</evidence>
<dbReference type="PANTHER" id="PTHR42803">
    <property type="entry name" value="ACYL-COA DEHYDROGENASE"/>
    <property type="match status" value="1"/>
</dbReference>
<evidence type="ECO:0000256" key="2">
    <source>
        <dbReference type="ARBA" id="ARBA00009347"/>
    </source>
</evidence>
<evidence type="ECO:0000256" key="4">
    <source>
        <dbReference type="ARBA" id="ARBA00022827"/>
    </source>
</evidence>
<evidence type="ECO:0000259" key="6">
    <source>
        <dbReference type="Pfam" id="PF02770"/>
    </source>
</evidence>
<evidence type="ECO:0000259" key="5">
    <source>
        <dbReference type="Pfam" id="PF00441"/>
    </source>
</evidence>
<organism evidence="8 9">
    <name type="scientific">Variovorax paradoxus</name>
    <dbReference type="NCBI Taxonomy" id="34073"/>
    <lineage>
        <taxon>Bacteria</taxon>
        <taxon>Pseudomonadati</taxon>
        <taxon>Pseudomonadota</taxon>
        <taxon>Betaproteobacteria</taxon>
        <taxon>Burkholderiales</taxon>
        <taxon>Comamonadaceae</taxon>
        <taxon>Variovorax</taxon>
    </lineage>
</organism>
<dbReference type="SUPFAM" id="SSF56645">
    <property type="entry name" value="Acyl-CoA dehydrogenase NM domain-like"/>
    <property type="match status" value="1"/>
</dbReference>
<dbReference type="Pfam" id="PF02771">
    <property type="entry name" value="Acyl-CoA_dh_N"/>
    <property type="match status" value="1"/>
</dbReference>
<feature type="domain" description="Acyl-CoA dehydrogenase/oxidase N-terminal" evidence="7">
    <location>
        <begin position="38"/>
        <end position="159"/>
    </location>
</feature>
<comment type="cofactor">
    <cofactor evidence="1">
        <name>FAD</name>
        <dbReference type="ChEBI" id="CHEBI:57692"/>
    </cofactor>
</comment>